<proteinExistence type="inferred from homology"/>
<dbReference type="PRINTS" id="PR01041">
    <property type="entry name" value="TRNASYNTHMET"/>
</dbReference>
<feature type="domain" description="Methionyl/Leucyl tRNA synthetase" evidence="10">
    <location>
        <begin position="49"/>
        <end position="134"/>
    </location>
</feature>
<dbReference type="RefSeq" id="XP_022249488.1">
    <property type="nucleotide sequence ID" value="XM_022393780.1"/>
</dbReference>
<dbReference type="PANTHER" id="PTHR43326">
    <property type="entry name" value="METHIONYL-TRNA SYNTHETASE"/>
    <property type="match status" value="1"/>
</dbReference>
<organism evidence="11 12">
    <name type="scientific">Limulus polyphemus</name>
    <name type="common">Atlantic horseshoe crab</name>
    <dbReference type="NCBI Taxonomy" id="6850"/>
    <lineage>
        <taxon>Eukaryota</taxon>
        <taxon>Metazoa</taxon>
        <taxon>Ecdysozoa</taxon>
        <taxon>Arthropoda</taxon>
        <taxon>Chelicerata</taxon>
        <taxon>Merostomata</taxon>
        <taxon>Xiphosura</taxon>
        <taxon>Limulidae</taxon>
        <taxon>Limulus</taxon>
    </lineage>
</organism>
<evidence type="ECO:0000256" key="3">
    <source>
        <dbReference type="ARBA" id="ARBA00022741"/>
    </source>
</evidence>
<dbReference type="Gene3D" id="2.170.220.10">
    <property type="match status" value="1"/>
</dbReference>
<evidence type="ECO:0000256" key="5">
    <source>
        <dbReference type="ARBA" id="ARBA00022917"/>
    </source>
</evidence>
<dbReference type="NCBIfam" id="TIGR00398">
    <property type="entry name" value="metG"/>
    <property type="match status" value="1"/>
</dbReference>
<keyword evidence="6 9" id="KW-0030">Aminoacyl-tRNA synthetase</keyword>
<dbReference type="Gene3D" id="1.10.730.10">
    <property type="entry name" value="Isoleucyl-tRNA Synthetase, Domain 1"/>
    <property type="match status" value="1"/>
</dbReference>
<evidence type="ECO:0000256" key="9">
    <source>
        <dbReference type="RuleBase" id="RU363039"/>
    </source>
</evidence>
<dbReference type="GeneID" id="106465829"/>
<dbReference type="EC" id="6.1.1.10" evidence="1"/>
<keyword evidence="2 9" id="KW-0436">Ligase</keyword>
<dbReference type="InterPro" id="IPR014758">
    <property type="entry name" value="Met-tRNA_synth"/>
</dbReference>
<keyword evidence="4 9" id="KW-0067">ATP-binding</keyword>
<dbReference type="InterPro" id="IPR033911">
    <property type="entry name" value="MetRS_core"/>
</dbReference>
<dbReference type="CDD" id="cd07957">
    <property type="entry name" value="Anticodon_Ia_Met"/>
    <property type="match status" value="1"/>
</dbReference>
<dbReference type="Pfam" id="PF09334">
    <property type="entry name" value="tRNA-synt_1g"/>
    <property type="match status" value="2"/>
</dbReference>
<keyword evidence="5 9" id="KW-0648">Protein biosynthesis</keyword>
<dbReference type="CDD" id="cd00814">
    <property type="entry name" value="MetRS_core"/>
    <property type="match status" value="1"/>
</dbReference>
<sequence length="515" mass="60122">VFCVYNQVSDYRYIDMFSRYRYAEYKANERYTIGTNMPDMNVYFSFRLHIQQAALANNEDPAIFCERVSLQYKDVFKMAGISYTDFIRTTEERHVKVVQHFWQHLDNRGFIYKDRYQGWYCSSEESFLPTSQLKEDLGKMVSTESGQPVEWTQEENYMFRLSKLEQDILHWLNSGDKVLYPSNFCQLVKHWISEGLPDLSISRDRFRLKWGIPVPNDNTQTIYVWLDALLNYLTVAGYPIPGYCWPPDCHVIGKDILRFHALYWPAFLIAAGLEPPRHIFCHSHWTVENEKMSKSKGNVVSPIDSMKHYTNDGLRYFLLREAVPYNDANYNEVKLKRILNSELADTLGNLLSRCSAPSVNKEQVFPVFDYQVWDQCVATEGKEIVESVCSLPETVKDHFLEGNFHHGVDVIMNCARQANLFIQNQKPWELAKSDAEKSRLNTVLYVAMETLRVCGMLLQPVVPCLSDQILRKLGVTIQERNWHDLTCFSSIFGNKDNFEGRPLQKEKTILFTRIK</sequence>
<dbReference type="InterPro" id="IPR041872">
    <property type="entry name" value="Anticodon_Met"/>
</dbReference>
<dbReference type="PANTHER" id="PTHR43326:SF1">
    <property type="entry name" value="METHIONINE--TRNA LIGASE, MITOCHONDRIAL"/>
    <property type="match status" value="1"/>
</dbReference>
<gene>
    <name evidence="12" type="primary">LOC106465829</name>
</gene>
<keyword evidence="11" id="KW-1185">Reference proteome</keyword>
<dbReference type="Gene3D" id="3.40.50.620">
    <property type="entry name" value="HUPs"/>
    <property type="match status" value="1"/>
</dbReference>
<dbReference type="InterPro" id="IPR009080">
    <property type="entry name" value="tRNAsynth_Ia_anticodon-bd"/>
</dbReference>
<keyword evidence="3 9" id="KW-0547">Nucleotide-binding</keyword>
<dbReference type="InterPro" id="IPR014729">
    <property type="entry name" value="Rossmann-like_a/b/a_fold"/>
</dbReference>
<feature type="domain" description="Methionyl/Leucyl tRNA synthetase" evidence="10">
    <location>
        <begin position="135"/>
        <end position="354"/>
    </location>
</feature>
<evidence type="ECO:0000259" key="10">
    <source>
        <dbReference type="Pfam" id="PF09334"/>
    </source>
</evidence>
<evidence type="ECO:0000256" key="4">
    <source>
        <dbReference type="ARBA" id="ARBA00022840"/>
    </source>
</evidence>
<evidence type="ECO:0000313" key="12">
    <source>
        <dbReference type="RefSeq" id="XP_022249488.1"/>
    </source>
</evidence>
<evidence type="ECO:0000256" key="7">
    <source>
        <dbReference type="ARBA" id="ARBA00026124"/>
    </source>
</evidence>
<feature type="non-terminal residue" evidence="12">
    <location>
        <position position="1"/>
    </location>
</feature>
<name>A0ABM1T0T2_LIMPO</name>
<evidence type="ECO:0000256" key="1">
    <source>
        <dbReference type="ARBA" id="ARBA00012838"/>
    </source>
</evidence>
<dbReference type="InterPro" id="IPR015413">
    <property type="entry name" value="Methionyl/Leucyl_tRNA_Synth"/>
</dbReference>
<accession>A0ABM1T0T2</accession>
<dbReference type="SUPFAM" id="SSF47323">
    <property type="entry name" value="Anticodon-binding domain of a subclass of class I aminoacyl-tRNA synthetases"/>
    <property type="match status" value="1"/>
</dbReference>
<dbReference type="InterPro" id="IPR023457">
    <property type="entry name" value="Met-tRNA_synth_2"/>
</dbReference>
<evidence type="ECO:0000256" key="8">
    <source>
        <dbReference type="ARBA" id="ARBA00030331"/>
    </source>
</evidence>
<evidence type="ECO:0000313" key="11">
    <source>
        <dbReference type="Proteomes" id="UP000694941"/>
    </source>
</evidence>
<evidence type="ECO:0000256" key="6">
    <source>
        <dbReference type="ARBA" id="ARBA00023146"/>
    </source>
</evidence>
<evidence type="ECO:0000256" key="2">
    <source>
        <dbReference type="ARBA" id="ARBA00022598"/>
    </source>
</evidence>
<comment type="similarity">
    <text evidence="9">Belongs to the class-I aminoacyl-tRNA synthetase family.</text>
</comment>
<dbReference type="SUPFAM" id="SSF52374">
    <property type="entry name" value="Nucleotidylyl transferase"/>
    <property type="match status" value="1"/>
</dbReference>
<reference evidence="12" key="1">
    <citation type="submission" date="2025-08" db="UniProtKB">
        <authorList>
            <consortium name="RefSeq"/>
        </authorList>
    </citation>
    <scope>IDENTIFICATION</scope>
    <source>
        <tissue evidence="12">Muscle</tissue>
    </source>
</reference>
<dbReference type="Proteomes" id="UP000694941">
    <property type="component" value="Unplaced"/>
</dbReference>
<protein>
    <recommendedName>
        <fullName evidence="7">Methionine--tRNA ligase, mitochondrial</fullName>
        <ecNumber evidence="1">6.1.1.10</ecNumber>
    </recommendedName>
    <alternativeName>
        <fullName evidence="8">Mitochondrial methionyl-tRNA synthetase</fullName>
    </alternativeName>
</protein>